<keyword evidence="1" id="KW-1133">Transmembrane helix</keyword>
<feature type="transmembrane region" description="Helical" evidence="1">
    <location>
        <begin position="1011"/>
        <end position="1032"/>
    </location>
</feature>
<keyword evidence="1" id="KW-0472">Membrane</keyword>
<feature type="transmembrane region" description="Helical" evidence="1">
    <location>
        <begin position="1269"/>
        <end position="1289"/>
    </location>
</feature>
<evidence type="ECO:0000313" key="3">
    <source>
        <dbReference type="Proteomes" id="UP000198287"/>
    </source>
</evidence>
<accession>A0A226D6R2</accession>
<name>A0A226D6R2_FOLCA</name>
<comment type="caution">
    <text evidence="2">The sequence shown here is derived from an EMBL/GenBank/DDBJ whole genome shotgun (WGS) entry which is preliminary data.</text>
</comment>
<sequence length="1301" mass="149205">MTDLICGLCRSWIQPRQDKYCCLTCHTTYHMTCFPCIHNKIYPKIKTTWTSGRGTCPPTTFLSTLPSSAIQPTLQIPNICPDLLAIDISNSPARTTTLKTSSPQDSQNIHASPNPIYDIFKTAKGLKIYLISFTESKLNPDRDKDGIVQGGTIGPLIYGAYQDDIADVITSAPFILYADDLVVYIAGNGVIHDYYYSGSNYILKPWFGQKCLILAINLKPGIEQNLPGWKVRILDFRIFEIFVIEIGPISVPTGKALHLKYFNPYHNDGLLVIGKPSQVWYPIECLPHAGSDCFNNVYIIAKSINELSKYFITTTLFPRRRTIEIKIKQWYDKGSKERDLHEIVKLVKPTELEAFWSVQDASEYSSLNITPRHISPTPVDNIDKTFTFVMGKMSSFSFVSCYKVKSDTFILSGLTTPFDTYSWISILFTVSITALILTLLPRTCRSERFYAMIGVLLENSVACENKLFQERYPAMSKVFGVRILLGVWILTSGTSLTNWYKTSFTMDMIVPTLYTPPWETWLDIQGMEALLPLNMFDFSDLDARPPYLHFHKQMQDKFNKSTRYKKIGQLPSNVRLDSKYSKMLPNESLDSFILRLDWAIRTLILSETPIKPIQDNETDRLVKKLSTCGKIAFIDTTENIAAILPFLNDNPDHIKYLTGVEPFFKASRGWLIYPVRATSQLINPKTPHELNPTYVNYYVEIFENCTNIIIIYKSQDMQLERTPIILRNTSGQETEVLEARFSLERRINPAPHCWALFDLLPGKGVMQDYYYSASNYIIKPWFGSIINVLYLKYFNTYHTEGLLVIGKPSQAWYTIECLPHAGSDCFNDAQIISKRVDQLSKYFMTTVLFQRKKDIELKVRTWYEKGSKQRDLHEIVKLIKPTELASFWSFQDASEYSSLNITPRHLAPSPVDNINKQFTFVMGKMSSFSFVSCCKVKSDMFILSGLATPFDATSWISILFMVAVTALILTLLRRSSRSDGLCVMICLVLENSIPWNIKLFEERFPPKSRVFGVRVLLGVWILTSGSFLTNWYKTSFTMDMIVPALYAPPWETWLEIEGMEALLPLNMFEFSELEPSPPYLYFGQQMYDKFHKSIRFKEIAKIMENMMLDPTYTQMLPIDNGSVEAFGTRLEKMVRIHLIAHSPVKPIEYRETARLVEELSTCGKIAFIDTTENVASLLPFLNDNPDNIKYLSGVEPFFKVSRGWEIYPVRGNYVERRLQTMVSSGIYGHWENWFRILKSPKLFHLYANWTFPKFDAVSQLNYNSKVVTGFYICGICFVGCFLCLGYEILTGRSNAVHEIIS</sequence>
<gene>
    <name evidence="2" type="ORF">Fcan01_23982</name>
</gene>
<feature type="transmembrane region" description="Helical" evidence="1">
    <location>
        <begin position="479"/>
        <end position="500"/>
    </location>
</feature>
<proteinExistence type="predicted"/>
<dbReference type="EMBL" id="LNIX01000030">
    <property type="protein sequence ID" value="OXA41242.1"/>
    <property type="molecule type" value="Genomic_DNA"/>
</dbReference>
<protein>
    <submittedName>
        <fullName evidence="2">Uncharacterized protein</fullName>
    </submittedName>
</protein>
<dbReference type="Proteomes" id="UP000198287">
    <property type="component" value="Unassembled WGS sequence"/>
</dbReference>
<feature type="transmembrane region" description="Helical" evidence="1">
    <location>
        <begin position="952"/>
        <end position="972"/>
    </location>
</feature>
<keyword evidence="3" id="KW-1185">Reference proteome</keyword>
<feature type="transmembrane region" description="Helical" evidence="1">
    <location>
        <begin position="421"/>
        <end position="440"/>
    </location>
</feature>
<reference evidence="2 3" key="1">
    <citation type="submission" date="2015-12" db="EMBL/GenBank/DDBJ databases">
        <title>The genome of Folsomia candida.</title>
        <authorList>
            <person name="Faddeeva A."/>
            <person name="Derks M.F."/>
            <person name="Anvar Y."/>
            <person name="Smit S."/>
            <person name="Van Straalen N."/>
            <person name="Roelofs D."/>
        </authorList>
    </citation>
    <scope>NUCLEOTIDE SEQUENCE [LARGE SCALE GENOMIC DNA]</scope>
    <source>
        <strain evidence="2 3">VU population</strain>
        <tissue evidence="2">Whole body</tissue>
    </source>
</reference>
<evidence type="ECO:0000256" key="1">
    <source>
        <dbReference type="SAM" id="Phobius"/>
    </source>
</evidence>
<keyword evidence="1" id="KW-0812">Transmembrane</keyword>
<evidence type="ECO:0000313" key="2">
    <source>
        <dbReference type="EMBL" id="OXA41242.1"/>
    </source>
</evidence>
<organism evidence="2 3">
    <name type="scientific">Folsomia candida</name>
    <name type="common">Springtail</name>
    <dbReference type="NCBI Taxonomy" id="158441"/>
    <lineage>
        <taxon>Eukaryota</taxon>
        <taxon>Metazoa</taxon>
        <taxon>Ecdysozoa</taxon>
        <taxon>Arthropoda</taxon>
        <taxon>Hexapoda</taxon>
        <taxon>Collembola</taxon>
        <taxon>Entomobryomorpha</taxon>
        <taxon>Isotomoidea</taxon>
        <taxon>Isotomidae</taxon>
        <taxon>Proisotominae</taxon>
        <taxon>Folsomia</taxon>
    </lineage>
</organism>